<gene>
    <name evidence="3" type="ORF">PgNI_03870</name>
</gene>
<evidence type="ECO:0000313" key="2">
    <source>
        <dbReference type="Proteomes" id="UP000515153"/>
    </source>
</evidence>
<dbReference type="Proteomes" id="UP000515153">
    <property type="component" value="Unplaced"/>
</dbReference>
<dbReference type="KEGG" id="pgri:PgNI_03870"/>
<reference evidence="3" key="3">
    <citation type="submission" date="2025-08" db="UniProtKB">
        <authorList>
            <consortium name="RefSeq"/>
        </authorList>
    </citation>
    <scope>IDENTIFICATION</scope>
    <source>
        <strain evidence="3">NI907</strain>
    </source>
</reference>
<organism evidence="2 3">
    <name type="scientific">Pyricularia grisea</name>
    <name type="common">Crabgrass-specific blast fungus</name>
    <name type="synonym">Magnaporthe grisea</name>
    <dbReference type="NCBI Taxonomy" id="148305"/>
    <lineage>
        <taxon>Eukaryota</taxon>
        <taxon>Fungi</taxon>
        <taxon>Dikarya</taxon>
        <taxon>Ascomycota</taxon>
        <taxon>Pezizomycotina</taxon>
        <taxon>Sordariomycetes</taxon>
        <taxon>Sordariomycetidae</taxon>
        <taxon>Magnaporthales</taxon>
        <taxon>Pyriculariaceae</taxon>
        <taxon>Pyricularia</taxon>
    </lineage>
</organism>
<dbReference type="AlphaFoldDB" id="A0A6P8B7Z0"/>
<evidence type="ECO:0000313" key="3">
    <source>
        <dbReference type="RefSeq" id="XP_030983327.1"/>
    </source>
</evidence>
<protein>
    <submittedName>
        <fullName evidence="3">Uncharacterized protein</fullName>
    </submittedName>
</protein>
<reference evidence="3" key="2">
    <citation type="submission" date="2019-10" db="EMBL/GenBank/DDBJ databases">
        <authorList>
            <consortium name="NCBI Genome Project"/>
        </authorList>
    </citation>
    <scope>NUCLEOTIDE SEQUENCE</scope>
    <source>
        <strain evidence="3">NI907</strain>
    </source>
</reference>
<proteinExistence type="predicted"/>
<dbReference type="RefSeq" id="XP_030983327.1">
    <property type="nucleotide sequence ID" value="XM_031123923.1"/>
</dbReference>
<name>A0A6P8B7Z0_PYRGI</name>
<feature type="region of interest" description="Disordered" evidence="1">
    <location>
        <begin position="100"/>
        <end position="137"/>
    </location>
</feature>
<feature type="compositionally biased region" description="Polar residues" evidence="1">
    <location>
        <begin position="111"/>
        <end position="121"/>
    </location>
</feature>
<keyword evidence="2" id="KW-1185">Reference proteome</keyword>
<sequence>MQARRPPRCRLARNCQAISAASEGIWITDRVLANAMERYFSVSQAVMSRRQASSVPGPMEARRRLGKRQMTDAFQVHPSPPPWAFEFPMDLSKWRWEPPALGNMFRDPTRKTSSANSPPSTQHKEPPDKLFSPRLVPGSPSSRADFATYLGAPATAMNPPGPSATWSFPNTHHPAPPVRMDTPMKNLDPISIYDMRGSDVLNTDKRKERCVNWQTSIIDQSSQTTVFLEDVLSLQTVVCTLSHESVYKKFHTCTGAFSDYLRLGLLSYAEAQVAIVYLAQALQKYADVCTKPQKARRLAFYVYSVLIRSVVSNQALLLELEAGRLDGFWDPILEGIGRMATKGLVTPYVLLRHVMTTPGIKQTAHVSAILRKLAASWVEESETRNAATMKRNEISGYWKLRLPSVAVRKNPDRQDPLAMTALVETCCQEFDFYLARMSVLTTVKQGSVASSLQLVDDASMSLRAAERALNYARVGLLSCVDQLRAWMVANSIREYDNVTADKLVQASEKAICARAETRPQGTRIALHGWLAVLSHMPQIRQKYLLQAADRVERLGYGLPTSELYMLLLNKWYSQGKLTNAGVALIEKRMCQSTGDSSVGYLLEAVAYVEKFAPHSLRAPLTVFYTSIWTTARVTGDEKHIIPALARLKKKGRSLRDSCLNTLAHIVSTGHSPEATLGDDVRGLVLGADTLQASKARQAPTPSETDVIRRMAESHRPGDIFADLGVPLGGRQSEWVERSMRMRRDHRFQISSRKAALIAECSVVLSNPGHPRSSAAFRYVNHCVLVLLRDGRHREELALAIQSLFRVATRNLHRGLKANPGRLTWITWLVAHLEGSESGEKVRQALLRWMSHNDQKWREYNKAAISSQCAVADG</sequence>
<dbReference type="GeneID" id="41958832"/>
<evidence type="ECO:0000256" key="1">
    <source>
        <dbReference type="SAM" id="MobiDB-lite"/>
    </source>
</evidence>
<reference evidence="3" key="1">
    <citation type="journal article" date="2019" name="Mol. Biol. Evol.">
        <title>Blast fungal genomes show frequent chromosomal changes, gene gains and losses, and effector gene turnover.</title>
        <authorList>
            <person name="Gomez Luciano L.B."/>
            <person name="Jason Tsai I."/>
            <person name="Chuma I."/>
            <person name="Tosa Y."/>
            <person name="Chen Y.H."/>
            <person name="Li J.Y."/>
            <person name="Li M.Y."/>
            <person name="Jade Lu M.Y."/>
            <person name="Nakayashiki H."/>
            <person name="Li W.H."/>
        </authorList>
    </citation>
    <scope>NUCLEOTIDE SEQUENCE</scope>
    <source>
        <strain evidence="3">NI907</strain>
    </source>
</reference>
<accession>A0A6P8B7Z0</accession>